<dbReference type="AlphaFoldDB" id="A0A2G8QYJ6"/>
<dbReference type="EMBL" id="AWWI01000181">
    <property type="protein sequence ID" value="PIL14342.1"/>
    <property type="molecule type" value="Genomic_DNA"/>
</dbReference>
<evidence type="ECO:0000313" key="2">
    <source>
        <dbReference type="Proteomes" id="UP000231259"/>
    </source>
</evidence>
<evidence type="ECO:0000313" key="1">
    <source>
        <dbReference type="EMBL" id="PIL14342.1"/>
    </source>
</evidence>
<dbReference type="Gene3D" id="3.90.180.10">
    <property type="entry name" value="Medium-chain alcohol dehydrogenases, catalytic domain"/>
    <property type="match status" value="1"/>
</dbReference>
<name>A0A2G8QYJ6_9RHOB</name>
<evidence type="ECO:0008006" key="3">
    <source>
        <dbReference type="Google" id="ProtNLM"/>
    </source>
</evidence>
<gene>
    <name evidence="1" type="ORF">P775_26925</name>
</gene>
<proteinExistence type="predicted"/>
<dbReference type="Proteomes" id="UP000231259">
    <property type="component" value="Unassembled WGS sequence"/>
</dbReference>
<protein>
    <recommendedName>
        <fullName evidence="3">Alcohol dehydrogenase-like C-terminal domain-containing protein</fullName>
    </recommendedName>
</protein>
<accession>A0A2G8QYJ6</accession>
<comment type="caution">
    <text evidence="1">The sequence shown here is derived from an EMBL/GenBank/DDBJ whole genome shotgun (WGS) entry which is preliminary data.</text>
</comment>
<dbReference type="OrthoDB" id="9787435at2"/>
<dbReference type="Pfam" id="PF13602">
    <property type="entry name" value="ADH_zinc_N_2"/>
    <property type="match status" value="1"/>
</dbReference>
<keyword evidence="2" id="KW-1185">Reference proteome</keyword>
<sequence>MTTGAAAAKKLRCEDMTKVMARLATGAIKPMIAATFPLNEAAAAMGKSEARGLFGKLVIVT</sequence>
<reference evidence="1 2" key="1">
    <citation type="submission" date="2013-09" db="EMBL/GenBank/DDBJ databases">
        <title>Genome sequencing of Phaeobacter antarcticus sp. nov. SM1211.</title>
        <authorList>
            <person name="Zhang X.-Y."/>
            <person name="Liu C."/>
            <person name="Chen X.-L."/>
            <person name="Xie B.-B."/>
            <person name="Qin Q.-L."/>
            <person name="Rong J.-C."/>
            <person name="Zhang Y.-Z."/>
        </authorList>
    </citation>
    <scope>NUCLEOTIDE SEQUENCE [LARGE SCALE GENOMIC DNA]</scope>
    <source>
        <strain evidence="1 2">SM1211</strain>
    </source>
</reference>
<organism evidence="1 2">
    <name type="scientific">Puniceibacterium antarcticum</name>
    <dbReference type="NCBI Taxonomy" id="1206336"/>
    <lineage>
        <taxon>Bacteria</taxon>
        <taxon>Pseudomonadati</taxon>
        <taxon>Pseudomonadota</taxon>
        <taxon>Alphaproteobacteria</taxon>
        <taxon>Rhodobacterales</taxon>
        <taxon>Paracoccaceae</taxon>
        <taxon>Puniceibacterium</taxon>
    </lineage>
</organism>